<reference evidence="3 4" key="1">
    <citation type="submission" date="2019-10" db="EMBL/GenBank/DDBJ databases">
        <title>Bacillus aerolatum sp. nov., isolated from bioaerosol of sport playgrounds.</title>
        <authorList>
            <person name="Chen P."/>
            <person name="Zhang G."/>
        </authorList>
    </citation>
    <scope>NUCLEOTIDE SEQUENCE [LARGE SCALE GENOMIC DNA]</scope>
    <source>
        <strain evidence="3 4">CX253</strain>
    </source>
</reference>
<gene>
    <name evidence="3" type="ORF">F9802_02775</name>
</gene>
<sequence>MGMNVNLDFFYKTASPFFHLFAGEASKLEGFFKTNTLDGNLHVTFINGRKCRTTSVLFKEFQRGLQFPSYFGHNWDAFDECINDLDWLVKETYLVIIIDSQELLTSKIDHISTLHADHFSIFAETLINTAEDWASGLNDDSPSAKAVPFHVIFHCPQAYADKMRFKLIKHGIKEINELTIEI</sequence>
<name>A0A6I1FK66_9BACI</name>
<proteinExistence type="inferred from homology"/>
<dbReference type="Pfam" id="PF01337">
    <property type="entry name" value="Barstar"/>
    <property type="match status" value="1"/>
</dbReference>
<dbReference type="Proteomes" id="UP000429595">
    <property type="component" value="Unassembled WGS sequence"/>
</dbReference>
<dbReference type="InterPro" id="IPR035905">
    <property type="entry name" value="Barstar-like_sf"/>
</dbReference>
<evidence type="ECO:0000313" key="4">
    <source>
        <dbReference type="Proteomes" id="UP000429595"/>
    </source>
</evidence>
<dbReference type="InterPro" id="IPR000468">
    <property type="entry name" value="Barstar"/>
</dbReference>
<protein>
    <recommendedName>
        <fullName evidence="2">Barstar (barnase inhibitor) domain-containing protein</fullName>
    </recommendedName>
</protein>
<dbReference type="EMBL" id="WEIO01000001">
    <property type="protein sequence ID" value="KAB7709065.1"/>
    <property type="molecule type" value="Genomic_DNA"/>
</dbReference>
<dbReference type="AlphaFoldDB" id="A0A6I1FK66"/>
<feature type="domain" description="Barstar (barnase inhibitor)" evidence="2">
    <location>
        <begin position="42"/>
        <end position="133"/>
    </location>
</feature>
<evidence type="ECO:0000313" key="3">
    <source>
        <dbReference type="EMBL" id="KAB7709065.1"/>
    </source>
</evidence>
<evidence type="ECO:0000256" key="1">
    <source>
        <dbReference type="ARBA" id="ARBA00006845"/>
    </source>
</evidence>
<organism evidence="3 4">
    <name type="scientific">Bacillus aerolatus</name>
    <dbReference type="NCBI Taxonomy" id="2653354"/>
    <lineage>
        <taxon>Bacteria</taxon>
        <taxon>Bacillati</taxon>
        <taxon>Bacillota</taxon>
        <taxon>Bacilli</taxon>
        <taxon>Bacillales</taxon>
        <taxon>Bacillaceae</taxon>
        <taxon>Bacillus</taxon>
    </lineage>
</organism>
<comment type="caution">
    <text evidence="3">The sequence shown here is derived from an EMBL/GenBank/DDBJ whole genome shotgun (WGS) entry which is preliminary data.</text>
</comment>
<accession>A0A6I1FK66</accession>
<dbReference type="SUPFAM" id="SSF52038">
    <property type="entry name" value="Barstar-related"/>
    <property type="match status" value="1"/>
</dbReference>
<keyword evidence="4" id="KW-1185">Reference proteome</keyword>
<evidence type="ECO:0000259" key="2">
    <source>
        <dbReference type="Pfam" id="PF01337"/>
    </source>
</evidence>
<dbReference type="Gene3D" id="3.30.370.10">
    <property type="entry name" value="Barstar-like"/>
    <property type="match status" value="1"/>
</dbReference>
<comment type="similarity">
    <text evidence="1">Belongs to the barstar family.</text>
</comment>